<dbReference type="Proteomes" id="UP000823775">
    <property type="component" value="Unassembled WGS sequence"/>
</dbReference>
<evidence type="ECO:0000313" key="8">
    <source>
        <dbReference type="Proteomes" id="UP000823775"/>
    </source>
</evidence>
<evidence type="ECO:0000256" key="5">
    <source>
        <dbReference type="ARBA" id="ARBA00023316"/>
    </source>
</evidence>
<evidence type="ECO:0000313" key="7">
    <source>
        <dbReference type="EMBL" id="MCD9638270.1"/>
    </source>
</evidence>
<comment type="function">
    <text evidence="1 6">Hydrolyzes acetyl esters in homogalacturonan regions of pectin. In type I primary cell wall, galacturonic acid residues of pectin can be acetylated at the O-2 and O-3 positions. Decreasing the degree of acetylation of pectin gels in vitro alters their physical properties.</text>
</comment>
<protein>
    <recommendedName>
        <fullName evidence="6">Pectin acetylesterase</fullName>
        <ecNumber evidence="6">3.1.1.-</ecNumber>
    </recommendedName>
</protein>
<keyword evidence="6" id="KW-0378">Hydrolase</keyword>
<sequence length="100" mass="11649">MWCTAFSLVVPYVQTPLFIINSVYDTAFGVEFLKTFKELPPSFTRDYFLTSCYSHGDLRIPAFWFSASSPRLLNKTMNEAVADWYFERARVSIYRPVPLC</sequence>
<dbReference type="EMBL" id="JACEIK010002660">
    <property type="protein sequence ID" value="MCD9638270.1"/>
    <property type="molecule type" value="Genomic_DNA"/>
</dbReference>
<dbReference type="InterPro" id="IPR004963">
    <property type="entry name" value="PAE/NOTUM"/>
</dbReference>
<dbReference type="PANTHER" id="PTHR21562">
    <property type="entry name" value="NOTUM-RELATED"/>
    <property type="match status" value="1"/>
</dbReference>
<comment type="caution">
    <text evidence="7">The sequence shown here is derived from an EMBL/GenBank/DDBJ whole genome shotgun (WGS) entry which is preliminary data.</text>
</comment>
<keyword evidence="8" id="KW-1185">Reference proteome</keyword>
<dbReference type="Pfam" id="PF03283">
    <property type="entry name" value="PAE"/>
    <property type="match status" value="1"/>
</dbReference>
<evidence type="ECO:0000256" key="3">
    <source>
        <dbReference type="ARBA" id="ARBA00005784"/>
    </source>
</evidence>
<evidence type="ECO:0000256" key="6">
    <source>
        <dbReference type="RuleBase" id="RU363114"/>
    </source>
</evidence>
<dbReference type="PANTHER" id="PTHR21562:SF65">
    <property type="entry name" value="PECTIN ACETYLESTERASE"/>
    <property type="match status" value="1"/>
</dbReference>
<comment type="subcellular location">
    <subcellularLocation>
        <location evidence="2 6">Secreted</location>
        <location evidence="2 6">Cell wall</location>
    </subcellularLocation>
</comment>
<evidence type="ECO:0000256" key="2">
    <source>
        <dbReference type="ARBA" id="ARBA00004191"/>
    </source>
</evidence>
<name>A0ABS8UTS9_DATST</name>
<keyword evidence="5 6" id="KW-0961">Cell wall biogenesis/degradation</keyword>
<comment type="similarity">
    <text evidence="3 6">Belongs to the pectinacetylesterase family.</text>
</comment>
<evidence type="ECO:0000256" key="1">
    <source>
        <dbReference type="ARBA" id="ARBA00003534"/>
    </source>
</evidence>
<organism evidence="7 8">
    <name type="scientific">Datura stramonium</name>
    <name type="common">Jimsonweed</name>
    <name type="synonym">Common thornapple</name>
    <dbReference type="NCBI Taxonomy" id="4076"/>
    <lineage>
        <taxon>Eukaryota</taxon>
        <taxon>Viridiplantae</taxon>
        <taxon>Streptophyta</taxon>
        <taxon>Embryophyta</taxon>
        <taxon>Tracheophyta</taxon>
        <taxon>Spermatophyta</taxon>
        <taxon>Magnoliopsida</taxon>
        <taxon>eudicotyledons</taxon>
        <taxon>Gunneridae</taxon>
        <taxon>Pentapetalae</taxon>
        <taxon>asterids</taxon>
        <taxon>lamiids</taxon>
        <taxon>Solanales</taxon>
        <taxon>Solanaceae</taxon>
        <taxon>Solanoideae</taxon>
        <taxon>Datureae</taxon>
        <taxon>Datura</taxon>
    </lineage>
</organism>
<proteinExistence type="inferred from homology"/>
<reference evidence="7 8" key="1">
    <citation type="journal article" date="2021" name="BMC Genomics">
        <title>Datura genome reveals duplications of psychoactive alkaloid biosynthetic genes and high mutation rate following tissue culture.</title>
        <authorList>
            <person name="Rajewski A."/>
            <person name="Carter-House D."/>
            <person name="Stajich J."/>
            <person name="Litt A."/>
        </authorList>
    </citation>
    <scope>NUCLEOTIDE SEQUENCE [LARGE SCALE GENOMIC DNA]</scope>
    <source>
        <strain evidence="7">AR-01</strain>
    </source>
</reference>
<dbReference type="EC" id="3.1.1.-" evidence="6"/>
<gene>
    <name evidence="7" type="ORF">HAX54_022141</name>
</gene>
<evidence type="ECO:0000256" key="4">
    <source>
        <dbReference type="ARBA" id="ARBA00022512"/>
    </source>
</evidence>
<keyword evidence="6" id="KW-0964">Secreted</keyword>
<keyword evidence="4 6" id="KW-0134">Cell wall</keyword>
<accession>A0ABS8UTS9</accession>